<name>A0A5P8E496_9BACT</name>
<organism evidence="3 4">
    <name type="scientific">Pseudoprevotella muciniphila</name>
    <dbReference type="NCBI Taxonomy" id="2133944"/>
    <lineage>
        <taxon>Bacteria</taxon>
        <taxon>Pseudomonadati</taxon>
        <taxon>Bacteroidota</taxon>
        <taxon>Bacteroidia</taxon>
        <taxon>Bacteroidales</taxon>
        <taxon>Prevotellaceae</taxon>
        <taxon>Pseudoprevotella</taxon>
    </lineage>
</organism>
<proteinExistence type="predicted"/>
<evidence type="ECO:0000256" key="1">
    <source>
        <dbReference type="ARBA" id="ARBA00022676"/>
    </source>
</evidence>
<dbReference type="Proteomes" id="UP000249375">
    <property type="component" value="Chromosome"/>
</dbReference>
<evidence type="ECO:0000313" key="3">
    <source>
        <dbReference type="EMBL" id="QFQ11772.1"/>
    </source>
</evidence>
<accession>A0A5P8E496</accession>
<dbReference type="Gene3D" id="3.40.50.2000">
    <property type="entry name" value="Glycogen Phosphorylase B"/>
    <property type="match status" value="2"/>
</dbReference>
<evidence type="ECO:0000256" key="2">
    <source>
        <dbReference type="ARBA" id="ARBA00022679"/>
    </source>
</evidence>
<dbReference type="InterPro" id="IPR008631">
    <property type="entry name" value="Glycogen_synth"/>
</dbReference>
<dbReference type="PANTHER" id="PTHR10176:SF3">
    <property type="entry name" value="GLYCOGEN [STARCH] SYNTHASE"/>
    <property type="match status" value="1"/>
</dbReference>
<dbReference type="GO" id="GO:0005978">
    <property type="term" value="P:glycogen biosynthetic process"/>
    <property type="evidence" value="ECO:0007669"/>
    <property type="project" value="InterPro"/>
</dbReference>
<dbReference type="EMBL" id="CP033459">
    <property type="protein sequence ID" value="QFQ11772.1"/>
    <property type="molecule type" value="Genomic_DNA"/>
</dbReference>
<dbReference type="RefSeq" id="WP_111897852.1">
    <property type="nucleotide sequence ID" value="NZ_CP033459.1"/>
</dbReference>
<keyword evidence="4" id="KW-1185">Reference proteome</keyword>
<dbReference type="AlphaFoldDB" id="A0A5P8E496"/>
<dbReference type="GO" id="GO:0005737">
    <property type="term" value="C:cytoplasm"/>
    <property type="evidence" value="ECO:0007669"/>
    <property type="project" value="TreeGrafter"/>
</dbReference>
<dbReference type="SUPFAM" id="SSF53756">
    <property type="entry name" value="UDP-Glycosyltransferase/glycogen phosphorylase"/>
    <property type="match status" value="1"/>
</dbReference>
<sequence>MNSKLIHADFVFETSWEVCNKVGGIYTVLSSIAKTLEQRHKNNVCFVGPDIWKDDACPYFKESKTLHKDWVKAAADGGLKIRVGHWLVPGKPLAVLVDFKTYYNIKDQLYGLAWEYFKVDSLHSYGDYDEASMFSYAAGRFAEIIIREFLSEKKHIVYQAHEWMSGLGMMFLKKNLPQVATVFTTHATSIGRSITSNNKNLYEYFEGYNGDQMALELNMEAKHSVEKQSAHRADCFTTVSSFTNKECIQLLEKAADVVIPNGFENDFVPVGAELTKTRKKARTAIINAAEALTASKIEDDVLIVSTSGRNDFRCKGFDVYIDALSELNSQLKGIQNAKKTMVLALVEVPAWCAGAREDLAERLKTKDTYSEPLNEPNLTHWLHNPYEDRILNMIKALGLNNEPNDPVKVVFIPCYLEGNDGIFNMSYYDLLTANDLCVYPSYYEPWGYTPLESCAFSIPCITTDLSGFGQWVNETKGHDCTLNEGVAVLHRDDNNYFKVSADISLAIMAYSELTPRQRSNIRKKAAAIANQAQWSTFADNYMQAFHFALQKAQSQQ</sequence>
<dbReference type="KEGG" id="alq:C7Y71_001320"/>
<dbReference type="OrthoDB" id="907602at2"/>
<dbReference type="Pfam" id="PF05693">
    <property type="entry name" value="Glycogen_syn"/>
    <property type="match status" value="2"/>
</dbReference>
<keyword evidence="2 3" id="KW-0808">Transferase</keyword>
<dbReference type="PANTHER" id="PTHR10176">
    <property type="entry name" value="GLYCOGEN SYNTHASE"/>
    <property type="match status" value="1"/>
</dbReference>
<evidence type="ECO:0000313" key="4">
    <source>
        <dbReference type="Proteomes" id="UP000249375"/>
    </source>
</evidence>
<dbReference type="GO" id="GO:0004373">
    <property type="term" value="F:alpha-1,4-glucan glucosyltransferase (UDP-glucose donor) activity"/>
    <property type="evidence" value="ECO:0007669"/>
    <property type="project" value="InterPro"/>
</dbReference>
<protein>
    <submittedName>
        <fullName evidence="3">Glycosyltransferase</fullName>
    </submittedName>
</protein>
<keyword evidence="1" id="KW-0328">Glycosyltransferase</keyword>
<gene>
    <name evidence="3" type="ORF">C7Y71_001320</name>
</gene>
<reference evidence="3 4" key="1">
    <citation type="submission" date="2018-11" db="EMBL/GenBank/DDBJ databases">
        <authorList>
            <person name="Na S.W."/>
            <person name="Baik M."/>
        </authorList>
    </citation>
    <scope>NUCLEOTIDE SEQUENCE [LARGE SCALE GENOMIC DNA]</scope>
    <source>
        <strain evidence="3 4">E39</strain>
    </source>
</reference>